<dbReference type="GO" id="GO:0008270">
    <property type="term" value="F:zinc ion binding"/>
    <property type="evidence" value="ECO:0007669"/>
    <property type="project" value="InterPro"/>
</dbReference>
<sequence length="346" mass="38559">MAGPPPARPLLCALALLLQAGALSGVIWEEWWTYDGISGPAFWGLINPEWSLCNKGHRQSPVDLEPEKLLFDPNLRNVRVNSHRVNGLLTNTGHGAVLALDNSTRRALNVSGGPLAYKYQLHELHFRYGLVDSVGSEHVVHGRAFPAEIQIFGFNSDLYVNFSDAMQKAQGLVALSLLLQVGDLSNPELRILTDQLDRVQYRGDSVPVTRVSVHGLLPNTSSYITYEGSTTMPGCHETVTWIVFNKPIYITKQQLLALRRLMQGTMDTPKAPLGNNFRAPQSLHNRPLRTNIDFRKDAVSRTSHDGVRKSGRWGGTRRATTQHLRGEVRLPKRSKGPITGRPRRNE</sequence>
<evidence type="ECO:0000256" key="1">
    <source>
        <dbReference type="ARBA" id="ARBA00010718"/>
    </source>
</evidence>
<dbReference type="InterPro" id="IPR023561">
    <property type="entry name" value="Carbonic_anhydrase_a-class"/>
</dbReference>
<dbReference type="SUPFAM" id="SSF51069">
    <property type="entry name" value="Carbonic anhydrase"/>
    <property type="match status" value="1"/>
</dbReference>
<dbReference type="PANTHER" id="PTHR18952">
    <property type="entry name" value="CARBONIC ANHYDRASE"/>
    <property type="match status" value="1"/>
</dbReference>
<evidence type="ECO:0000259" key="4">
    <source>
        <dbReference type="PROSITE" id="PS51144"/>
    </source>
</evidence>
<accession>A0AAV7XIV8</accession>
<dbReference type="PROSITE" id="PS51144">
    <property type="entry name" value="ALPHA_CA_2"/>
    <property type="match status" value="1"/>
</dbReference>
<dbReference type="CDD" id="cd03121">
    <property type="entry name" value="alpha_CARP_X_XI_like"/>
    <property type="match status" value="1"/>
</dbReference>
<feature type="signal peptide" evidence="3">
    <location>
        <begin position="1"/>
        <end position="25"/>
    </location>
</feature>
<dbReference type="InterPro" id="IPR001148">
    <property type="entry name" value="CA_dom"/>
</dbReference>
<protein>
    <recommendedName>
        <fullName evidence="4">Alpha-carbonic anhydrase domain-containing protein</fullName>
    </recommendedName>
</protein>
<comment type="similarity">
    <text evidence="1">Belongs to the alpha-carbonic anhydrase family.</text>
</comment>
<dbReference type="Pfam" id="PF00194">
    <property type="entry name" value="Carb_anhydrase"/>
    <property type="match status" value="1"/>
</dbReference>
<comment type="caution">
    <text evidence="5">The sequence shown here is derived from an EMBL/GenBank/DDBJ whole genome shotgun (WGS) entry which is preliminary data.</text>
</comment>
<evidence type="ECO:0000256" key="3">
    <source>
        <dbReference type="SAM" id="SignalP"/>
    </source>
</evidence>
<keyword evidence="6" id="KW-1185">Reference proteome</keyword>
<organism evidence="5 6">
    <name type="scientific">Megalurothrips usitatus</name>
    <name type="common">bean blossom thrips</name>
    <dbReference type="NCBI Taxonomy" id="439358"/>
    <lineage>
        <taxon>Eukaryota</taxon>
        <taxon>Metazoa</taxon>
        <taxon>Ecdysozoa</taxon>
        <taxon>Arthropoda</taxon>
        <taxon>Hexapoda</taxon>
        <taxon>Insecta</taxon>
        <taxon>Pterygota</taxon>
        <taxon>Neoptera</taxon>
        <taxon>Paraneoptera</taxon>
        <taxon>Thysanoptera</taxon>
        <taxon>Terebrantia</taxon>
        <taxon>Thripoidea</taxon>
        <taxon>Thripidae</taxon>
        <taxon>Megalurothrips</taxon>
    </lineage>
</organism>
<dbReference type="GO" id="GO:0004089">
    <property type="term" value="F:carbonate dehydratase activity"/>
    <property type="evidence" value="ECO:0007669"/>
    <property type="project" value="InterPro"/>
</dbReference>
<feature type="region of interest" description="Disordered" evidence="2">
    <location>
        <begin position="299"/>
        <end position="346"/>
    </location>
</feature>
<keyword evidence="3" id="KW-0732">Signal</keyword>
<feature type="chain" id="PRO_5043563639" description="Alpha-carbonic anhydrase domain-containing protein" evidence="3">
    <location>
        <begin position="26"/>
        <end position="346"/>
    </location>
</feature>
<proteinExistence type="inferred from homology"/>
<dbReference type="PANTHER" id="PTHR18952:SF208">
    <property type="entry name" value="CARBONIC ANHYDRASE XA-RELATED"/>
    <property type="match status" value="1"/>
</dbReference>
<dbReference type="Gene3D" id="3.10.200.10">
    <property type="entry name" value="Alpha carbonic anhydrase"/>
    <property type="match status" value="1"/>
</dbReference>
<evidence type="ECO:0000256" key="2">
    <source>
        <dbReference type="SAM" id="MobiDB-lite"/>
    </source>
</evidence>
<feature type="compositionally biased region" description="Basic and acidic residues" evidence="2">
    <location>
        <begin position="299"/>
        <end position="308"/>
    </location>
</feature>
<name>A0AAV7XIV8_9NEOP</name>
<evidence type="ECO:0000313" key="5">
    <source>
        <dbReference type="EMBL" id="KAJ1526030.1"/>
    </source>
</evidence>
<evidence type="ECO:0000313" key="6">
    <source>
        <dbReference type="Proteomes" id="UP001075354"/>
    </source>
</evidence>
<feature type="domain" description="Alpha-carbonic anhydrase" evidence="4">
    <location>
        <begin position="30"/>
        <end position="292"/>
    </location>
</feature>
<dbReference type="Proteomes" id="UP001075354">
    <property type="component" value="Chromosome 7"/>
</dbReference>
<dbReference type="GO" id="GO:0006730">
    <property type="term" value="P:one-carbon metabolic process"/>
    <property type="evidence" value="ECO:0007669"/>
    <property type="project" value="TreeGrafter"/>
</dbReference>
<dbReference type="AlphaFoldDB" id="A0AAV7XIV8"/>
<dbReference type="SMART" id="SM01057">
    <property type="entry name" value="Carb_anhydrase"/>
    <property type="match status" value="1"/>
</dbReference>
<reference evidence="5" key="1">
    <citation type="submission" date="2022-12" db="EMBL/GenBank/DDBJ databases">
        <title>Chromosome-level genome assembly of the bean flower thrips Megalurothrips usitatus.</title>
        <authorList>
            <person name="Ma L."/>
            <person name="Liu Q."/>
            <person name="Li H."/>
            <person name="Cai W."/>
        </authorList>
    </citation>
    <scope>NUCLEOTIDE SEQUENCE</scope>
    <source>
        <strain evidence="5">Cailab_2022a</strain>
    </source>
</reference>
<dbReference type="InterPro" id="IPR036398">
    <property type="entry name" value="CA_dom_sf"/>
</dbReference>
<dbReference type="InterPro" id="IPR041878">
    <property type="entry name" value="Alpha_CARP_X/XI"/>
</dbReference>
<gene>
    <name evidence="5" type="ORF">ONE63_009199</name>
</gene>
<dbReference type="EMBL" id="JAPTSV010000007">
    <property type="protein sequence ID" value="KAJ1526030.1"/>
    <property type="molecule type" value="Genomic_DNA"/>
</dbReference>